<proteinExistence type="predicted"/>
<evidence type="ECO:0000256" key="1">
    <source>
        <dbReference type="ARBA" id="ARBA00023002"/>
    </source>
</evidence>
<dbReference type="PANTHER" id="PTHR43157:SF31">
    <property type="entry name" value="PHOSPHATIDYLINOSITOL-GLYCAN BIOSYNTHESIS CLASS F PROTEIN"/>
    <property type="match status" value="1"/>
</dbReference>
<accession>A0ABP6RB87</accession>
<dbReference type="RefSeq" id="WP_344719152.1">
    <property type="nucleotide sequence ID" value="NZ_BAAAYG010000004.1"/>
</dbReference>
<comment type="caution">
    <text evidence="2">The sequence shown here is derived from an EMBL/GenBank/DDBJ whole genome shotgun (WGS) entry which is preliminary data.</text>
</comment>
<dbReference type="PANTHER" id="PTHR43157">
    <property type="entry name" value="PHOSPHATIDYLINOSITOL-GLYCAN BIOSYNTHESIS CLASS F PROTEIN-RELATED"/>
    <property type="match status" value="1"/>
</dbReference>
<dbReference type="Pfam" id="PF00106">
    <property type="entry name" value="adh_short"/>
    <property type="match status" value="1"/>
</dbReference>
<dbReference type="InterPro" id="IPR002347">
    <property type="entry name" value="SDR_fam"/>
</dbReference>
<keyword evidence="3" id="KW-1185">Reference proteome</keyword>
<evidence type="ECO:0000313" key="3">
    <source>
        <dbReference type="Proteomes" id="UP001501736"/>
    </source>
</evidence>
<dbReference type="SUPFAM" id="SSF51735">
    <property type="entry name" value="NAD(P)-binding Rossmann-fold domains"/>
    <property type="match status" value="1"/>
</dbReference>
<name>A0ABP6RB87_9MICC</name>
<keyword evidence="1" id="KW-0560">Oxidoreductase</keyword>
<organism evidence="2 3">
    <name type="scientific">Nesterenkonia halobia</name>
    <dbReference type="NCBI Taxonomy" id="37922"/>
    <lineage>
        <taxon>Bacteria</taxon>
        <taxon>Bacillati</taxon>
        <taxon>Actinomycetota</taxon>
        <taxon>Actinomycetes</taxon>
        <taxon>Micrococcales</taxon>
        <taxon>Micrococcaceae</taxon>
        <taxon>Nesterenkonia</taxon>
    </lineage>
</organism>
<gene>
    <name evidence="2" type="ORF">GCM10020260_11520</name>
</gene>
<dbReference type="InterPro" id="IPR036291">
    <property type="entry name" value="NAD(P)-bd_dom_sf"/>
</dbReference>
<dbReference type="PRINTS" id="PR00081">
    <property type="entry name" value="GDHRDH"/>
</dbReference>
<evidence type="ECO:0000313" key="2">
    <source>
        <dbReference type="EMBL" id="GAA3283186.1"/>
    </source>
</evidence>
<dbReference type="EMBL" id="BAAAYG010000004">
    <property type="protein sequence ID" value="GAA3283186.1"/>
    <property type="molecule type" value="Genomic_DNA"/>
</dbReference>
<dbReference type="Gene3D" id="3.40.50.720">
    <property type="entry name" value="NAD(P)-binding Rossmann-like Domain"/>
    <property type="match status" value="1"/>
</dbReference>
<protein>
    <submittedName>
        <fullName evidence="2">SDR family oxidoreductase</fullName>
    </submittedName>
</protein>
<reference evidence="3" key="1">
    <citation type="journal article" date="2019" name="Int. J. Syst. Evol. Microbiol.">
        <title>The Global Catalogue of Microorganisms (GCM) 10K type strain sequencing project: providing services to taxonomists for standard genome sequencing and annotation.</title>
        <authorList>
            <consortium name="The Broad Institute Genomics Platform"/>
            <consortium name="The Broad Institute Genome Sequencing Center for Infectious Disease"/>
            <person name="Wu L."/>
            <person name="Ma J."/>
        </authorList>
    </citation>
    <scope>NUCLEOTIDE SEQUENCE [LARGE SCALE GENOMIC DNA]</scope>
    <source>
        <strain evidence="3">JCM 11483</strain>
    </source>
</reference>
<dbReference type="Proteomes" id="UP001501736">
    <property type="component" value="Unassembled WGS sequence"/>
</dbReference>
<sequence length="273" mass="29851">MTETIVITGASDGVGAAAARQLAGDGHRLVLVGRSPEKTRAVAESVGAEHHLADFTRLDDVRSLAEALRRDCGRIDVLAHNAGGVFSGPSATPDGFEKTFQVNHLAPFLLTRRLQDRLLDSRARVVATSSIGARVFSRLDLDDIQTWERFTANRAYGNAKLANILFVRELHDRFHAEGLSAVAFHPGFVATNFASDTSSWFRLAYRSALRRMFSTPEEGGRRLARLITGTPGRTWSSGEYCGSDLQIARTAVAGHDPEVARRHWELSEQLLAG</sequence>